<dbReference type="SUPFAM" id="SSF82714">
    <property type="entry name" value="Multidrug efflux transporter AcrB TolC docking domain, DN and DC subdomains"/>
    <property type="match status" value="2"/>
</dbReference>
<organism evidence="2 3">
    <name type="scientific">Thalassobaculum fulvum</name>
    <dbReference type="NCBI Taxonomy" id="1633335"/>
    <lineage>
        <taxon>Bacteria</taxon>
        <taxon>Pseudomonadati</taxon>
        <taxon>Pseudomonadota</taxon>
        <taxon>Alphaproteobacteria</taxon>
        <taxon>Rhodospirillales</taxon>
        <taxon>Thalassobaculaceae</taxon>
        <taxon>Thalassobaculum</taxon>
    </lineage>
</organism>
<keyword evidence="1" id="KW-1133">Transmembrane helix</keyword>
<comment type="caution">
    <text evidence="2">The sequence shown here is derived from an EMBL/GenBank/DDBJ whole genome shotgun (WGS) entry which is preliminary data.</text>
</comment>
<dbReference type="EMBL" id="BMZS01000014">
    <property type="protein sequence ID" value="GHD62198.1"/>
    <property type="molecule type" value="Genomic_DNA"/>
</dbReference>
<dbReference type="GO" id="GO:0042910">
    <property type="term" value="F:xenobiotic transmembrane transporter activity"/>
    <property type="evidence" value="ECO:0007669"/>
    <property type="project" value="TreeGrafter"/>
</dbReference>
<evidence type="ECO:0000313" key="2">
    <source>
        <dbReference type="EMBL" id="GHD62198.1"/>
    </source>
</evidence>
<dbReference type="Gene3D" id="3.30.70.1440">
    <property type="entry name" value="Multidrug efflux transporter AcrB pore domain"/>
    <property type="match status" value="1"/>
</dbReference>
<keyword evidence="1" id="KW-0472">Membrane</keyword>
<dbReference type="InterPro" id="IPR001036">
    <property type="entry name" value="Acrflvin-R"/>
</dbReference>
<feature type="transmembrane region" description="Helical" evidence="1">
    <location>
        <begin position="361"/>
        <end position="380"/>
    </location>
</feature>
<keyword evidence="1" id="KW-0812">Transmembrane</keyword>
<sequence>MFAFLVSASLRSRLIVLFAAVIVAGYGLFAQRELSVDVFPDLNKGIVTVVTAAPGLAPEEVEVLITTPIEAAMGGAAGMTRVRTSSSTGLSIVYVEFDWGVDVYRARQLVTERLMLAEEKLPEDTAPLLMPVSSYMGEILLVAMTGENADPMVMRELADWVIAPRLQAIPGVSRVVPIGGLVRQYRVTPNLLRLNDLGVTLQTLEEALTRFGTNSGGGVVDQSSQEFLIRNVGRSRNLEDLRDLTVTILDGHPILLRHVAAVEFQPQQRRGDAGFNGRSAVILSIQKQPAADTLILTRKLEEALTALSASLPDGIRADHVVFRQADFIEASVDTMQLVMIEAVVAVSVVLFLFMANARATAISLVAIPLSVLTTFIVFRLSGLTLNTMTLGGLAIAVGELVDDAVVDVENISRRLSENRRRPTPLPTLRVIADASQEIRSGIVYSTIIIILVFLPVFAVPGLEGRLFAPLGIAYIVSILASLIISITVTPVLCSLLLPGMKRLNHGDTRFIRTLKRVNTAVLERVFRNPRPLLIGAGAAVFLAVAVVPTLPRSFLPPFNEKSLLVELTLEPGISLEESARIGAMAERLLLQIPEVTSIGRRTGRSESDEHNLGVHVNEYEVRVTLADRRMETVMREVRNRLSGLPGTTNVGQPMSHRLIDHILTGAPAEIVIKVFGDELDVLRTIAQDIKRQLSAVPGLVDLNVEKLVPVPQIQIRVDPRKAQLYGLHPGELTRRLAHMTNGNTVSQIVDGVRYFDVVIRLSDRDRGSRALASTLIETASGPVPLGLLATIEETAGPNDIKRENGRRRILVMANGDGAHNNQIAAQVRDIVSQVRVPAGYYVTFEGIYAEQTRSALRLLGLSLISLLLIFAVLYQRYRSVRLSLIIMTNVPLALVGSLLAIKITGLELSVASMVGFITLTGISTRNGILKISHYINLVLHEGETFGRRMIVRGSNERLMPVLMTAASACGGLVPLLLDPFTPGKEMLFPVAVVIFGGLISSTILDAVLTPWLFLRYGREPLKALVDQAGSGRRAAEAF</sequence>
<dbReference type="Gene3D" id="3.30.2090.10">
    <property type="entry name" value="Multidrug efflux transporter AcrB TolC docking domain, DN and DC subdomains"/>
    <property type="match status" value="2"/>
</dbReference>
<dbReference type="Pfam" id="PF00873">
    <property type="entry name" value="ACR_tran"/>
    <property type="match status" value="1"/>
</dbReference>
<dbReference type="Gene3D" id="3.30.70.1320">
    <property type="entry name" value="Multidrug efflux transporter AcrB pore domain like"/>
    <property type="match status" value="1"/>
</dbReference>
<feature type="transmembrane region" description="Helical" evidence="1">
    <location>
        <begin position="880"/>
        <end position="901"/>
    </location>
</feature>
<feature type="transmembrane region" description="Helical" evidence="1">
    <location>
        <begin position="855"/>
        <end position="874"/>
    </location>
</feature>
<evidence type="ECO:0000313" key="3">
    <source>
        <dbReference type="Proteomes" id="UP000630353"/>
    </source>
</evidence>
<dbReference type="PRINTS" id="PR00702">
    <property type="entry name" value="ACRIFLAVINRP"/>
</dbReference>
<dbReference type="AlphaFoldDB" id="A0A918XXA4"/>
<feature type="transmembrane region" description="Helical" evidence="1">
    <location>
        <begin position="958"/>
        <end position="977"/>
    </location>
</feature>
<feature type="transmembrane region" description="Helical" evidence="1">
    <location>
        <begin position="989"/>
        <end position="1014"/>
    </location>
</feature>
<dbReference type="Gene3D" id="3.30.70.1430">
    <property type="entry name" value="Multidrug efflux transporter AcrB pore domain"/>
    <property type="match status" value="2"/>
</dbReference>
<reference evidence="2" key="2">
    <citation type="submission" date="2020-09" db="EMBL/GenBank/DDBJ databases">
        <authorList>
            <person name="Sun Q."/>
            <person name="Kim S."/>
        </authorList>
    </citation>
    <scope>NUCLEOTIDE SEQUENCE</scope>
    <source>
        <strain evidence="2">KCTC 42651</strain>
    </source>
</reference>
<dbReference type="PANTHER" id="PTHR32063:SF4">
    <property type="entry name" value="SLR6043 PROTEIN"/>
    <property type="match status" value="1"/>
</dbReference>
<dbReference type="SUPFAM" id="SSF82866">
    <property type="entry name" value="Multidrug efflux transporter AcrB transmembrane domain"/>
    <property type="match status" value="2"/>
</dbReference>
<dbReference type="InterPro" id="IPR027463">
    <property type="entry name" value="AcrB_DN_DC_subdom"/>
</dbReference>
<reference evidence="2" key="1">
    <citation type="journal article" date="2014" name="Int. J. Syst. Evol. Microbiol.">
        <title>Complete genome sequence of Corynebacterium casei LMG S-19264T (=DSM 44701T), isolated from a smear-ripened cheese.</title>
        <authorList>
            <consortium name="US DOE Joint Genome Institute (JGI-PGF)"/>
            <person name="Walter F."/>
            <person name="Albersmeier A."/>
            <person name="Kalinowski J."/>
            <person name="Ruckert C."/>
        </authorList>
    </citation>
    <scope>NUCLEOTIDE SEQUENCE</scope>
    <source>
        <strain evidence="2">KCTC 42651</strain>
    </source>
</reference>
<feature type="transmembrane region" description="Helical" evidence="1">
    <location>
        <begin position="335"/>
        <end position="354"/>
    </location>
</feature>
<evidence type="ECO:0000256" key="1">
    <source>
        <dbReference type="SAM" id="Phobius"/>
    </source>
</evidence>
<feature type="transmembrane region" description="Helical" evidence="1">
    <location>
        <begin position="442"/>
        <end position="460"/>
    </location>
</feature>
<accession>A0A918XXA4</accession>
<gene>
    <name evidence="2" type="ORF">GCM10017083_50690</name>
</gene>
<dbReference type="SUPFAM" id="SSF82693">
    <property type="entry name" value="Multidrug efflux transporter AcrB pore domain, PN1, PN2, PC1 and PC2 subdomains"/>
    <property type="match status" value="2"/>
</dbReference>
<dbReference type="RefSeq" id="WP_189994990.1">
    <property type="nucleotide sequence ID" value="NZ_BMZS01000014.1"/>
</dbReference>
<dbReference type="Proteomes" id="UP000630353">
    <property type="component" value="Unassembled WGS sequence"/>
</dbReference>
<feature type="transmembrane region" description="Helical" evidence="1">
    <location>
        <begin position="472"/>
        <end position="497"/>
    </location>
</feature>
<dbReference type="PANTHER" id="PTHR32063">
    <property type="match status" value="1"/>
</dbReference>
<protein>
    <submittedName>
        <fullName evidence="2">Multidrug transporter AcrB</fullName>
    </submittedName>
</protein>
<dbReference type="Gene3D" id="1.20.1640.10">
    <property type="entry name" value="Multidrug efflux transporter AcrB transmembrane domain"/>
    <property type="match status" value="2"/>
</dbReference>
<name>A0A918XXA4_9PROT</name>
<keyword evidence="3" id="KW-1185">Reference proteome</keyword>
<proteinExistence type="predicted"/>
<dbReference type="GO" id="GO:0005886">
    <property type="term" value="C:plasma membrane"/>
    <property type="evidence" value="ECO:0007669"/>
    <property type="project" value="TreeGrafter"/>
</dbReference>